<proteinExistence type="predicted"/>
<dbReference type="Proteomes" id="UP000663452">
    <property type="component" value="Chromosome"/>
</dbReference>
<evidence type="ECO:0000313" key="2">
    <source>
        <dbReference type="Proteomes" id="UP000663452"/>
    </source>
</evidence>
<protein>
    <submittedName>
        <fullName evidence="1">Uncharacterized protein</fullName>
    </submittedName>
</protein>
<keyword evidence="2" id="KW-1185">Reference proteome</keyword>
<evidence type="ECO:0000313" key="1">
    <source>
        <dbReference type="EMBL" id="QSF43256.1"/>
    </source>
</evidence>
<dbReference type="EMBL" id="CP070969">
    <property type="protein sequence ID" value="QSF43256.1"/>
    <property type="molecule type" value="Genomic_DNA"/>
</dbReference>
<dbReference type="RefSeq" id="WP_206100894.1">
    <property type="nucleotide sequence ID" value="NZ_CP070969.1"/>
</dbReference>
<organism evidence="1 2">
    <name type="scientific">Paenibacillus tianjinensis</name>
    <dbReference type="NCBI Taxonomy" id="2810347"/>
    <lineage>
        <taxon>Bacteria</taxon>
        <taxon>Bacillati</taxon>
        <taxon>Bacillota</taxon>
        <taxon>Bacilli</taxon>
        <taxon>Bacillales</taxon>
        <taxon>Paenibacillaceae</taxon>
        <taxon>Paenibacillus</taxon>
    </lineage>
</organism>
<sequence length="189" mass="22792">MKRYSGLYLYELINKNSRFSKMKSHEELDKLYCEYNDYLESFNKRLLSPIQFIKELMIGCNTSKKEMLINFLKLYYEEEEKYKSLIIDDITFFTLTPYKKYITLFQARKGEKYNCIIEKYIFDNGYSKGIRCYLTYHLIEEKKMTLLAKDQMKSDIQSCNMHLRKISGAYNSKILWYEVPVKDMNGDDK</sequence>
<gene>
    <name evidence="1" type="ORF">JRJ22_18490</name>
</gene>
<reference evidence="1 2" key="1">
    <citation type="submission" date="2021-02" db="EMBL/GenBank/DDBJ databases">
        <title>Paenibacillus tianjinensis sp. nov.</title>
        <authorList>
            <person name="Liu H."/>
        </authorList>
    </citation>
    <scope>NUCLEOTIDE SEQUENCE [LARGE SCALE GENOMIC DNA]</scope>
    <source>
        <strain evidence="1 2">TB2019</strain>
    </source>
</reference>
<name>A0ABX7L7F4_9BACL</name>
<accession>A0ABX7L7F4</accession>